<comment type="caution">
    <text evidence="1">The sequence shown here is derived from an EMBL/GenBank/DDBJ whole genome shotgun (WGS) entry which is preliminary data.</text>
</comment>
<dbReference type="Proteomes" id="UP001311915">
    <property type="component" value="Unassembled WGS sequence"/>
</dbReference>
<evidence type="ECO:0000313" key="1">
    <source>
        <dbReference type="EMBL" id="KAK4724252.1"/>
    </source>
</evidence>
<dbReference type="EMBL" id="JAWPEI010000006">
    <property type="protein sequence ID" value="KAK4724252.1"/>
    <property type="molecule type" value="Genomic_DNA"/>
</dbReference>
<dbReference type="AlphaFoldDB" id="A0AAV9LEY6"/>
<evidence type="ECO:0000313" key="2">
    <source>
        <dbReference type="Proteomes" id="UP001311915"/>
    </source>
</evidence>
<protein>
    <submittedName>
        <fullName evidence="1">Uncharacterized protein</fullName>
    </submittedName>
</protein>
<accession>A0AAV9LEY6</accession>
<sequence length="118" mass="14163">MLYDVLPKYCKKCKLRRNNKDDCRVLNPELKKDNQIEVATEADSTKEKEVHRNHQRTFQQWNPTIRRFTLEKGKFCYNARDPEKDNITTKNHFVDLPEDNDMEQEVGCAKEKERIKFS</sequence>
<gene>
    <name evidence="1" type="ORF">R3W88_027031</name>
</gene>
<keyword evidence="2" id="KW-1185">Reference proteome</keyword>
<organism evidence="1 2">
    <name type="scientific">Solanum pinnatisectum</name>
    <name type="common">tansyleaf nightshade</name>
    <dbReference type="NCBI Taxonomy" id="50273"/>
    <lineage>
        <taxon>Eukaryota</taxon>
        <taxon>Viridiplantae</taxon>
        <taxon>Streptophyta</taxon>
        <taxon>Embryophyta</taxon>
        <taxon>Tracheophyta</taxon>
        <taxon>Spermatophyta</taxon>
        <taxon>Magnoliopsida</taxon>
        <taxon>eudicotyledons</taxon>
        <taxon>Gunneridae</taxon>
        <taxon>Pentapetalae</taxon>
        <taxon>asterids</taxon>
        <taxon>lamiids</taxon>
        <taxon>Solanales</taxon>
        <taxon>Solanaceae</taxon>
        <taxon>Solanoideae</taxon>
        <taxon>Solaneae</taxon>
        <taxon>Solanum</taxon>
    </lineage>
</organism>
<proteinExistence type="predicted"/>
<name>A0AAV9LEY6_9SOLN</name>
<reference evidence="1 2" key="1">
    <citation type="submission" date="2023-10" db="EMBL/GenBank/DDBJ databases">
        <title>Genome-Wide Identification Analysis in wild type Solanum Pinnatisectum Reveals Some Genes Defensing Phytophthora Infestans.</title>
        <authorList>
            <person name="Sun C."/>
        </authorList>
    </citation>
    <scope>NUCLEOTIDE SEQUENCE [LARGE SCALE GENOMIC DNA]</scope>
    <source>
        <strain evidence="1">LQN</strain>
        <tissue evidence="1">Leaf</tissue>
    </source>
</reference>